<dbReference type="Proteomes" id="UP000799118">
    <property type="component" value="Unassembled WGS sequence"/>
</dbReference>
<keyword evidence="2" id="KW-1185">Reference proteome</keyword>
<proteinExistence type="predicted"/>
<gene>
    <name evidence="1" type="ORF">BT96DRAFT_1024572</name>
</gene>
<protein>
    <submittedName>
        <fullName evidence="1">Uncharacterized protein</fullName>
    </submittedName>
</protein>
<evidence type="ECO:0000313" key="2">
    <source>
        <dbReference type="Proteomes" id="UP000799118"/>
    </source>
</evidence>
<accession>A0A6A4GX07</accession>
<evidence type="ECO:0000313" key="1">
    <source>
        <dbReference type="EMBL" id="KAE9390389.1"/>
    </source>
</evidence>
<dbReference type="OrthoDB" id="2998890at2759"/>
<dbReference type="AlphaFoldDB" id="A0A6A4GX07"/>
<sequence length="375" mass="43429">MHFPSTGYTNSLRSEIRHLSVIAPQYSRSHMRSRPVATDNEYERAWHESHFDDHHDWLEYGRAWHAIRIAYGDNGCQPIFYFPIASCTPSRLSKRPWGVFTPNGILQGDFYDEITPAPLNEYPRNLGTGPRKHFSILGDLAIRFMYEETAEVELGGEVFFVPITKFVFCRDSDLSFIEIYRTVANYGVTNRYSIPQNVSSCLSKKSFTAMVKRFRLPTDSERIDLRGQPLGPLEVLINRHSGHALYRKASRNMVEEEAFVLWLKTSTRNEYWSKDWFDFYSCFVRSSAAAHHVWTPDFDSCVEWAFYDLPDISWDVELVYGGMNSSGYWQGMGYEEKVKESPGLHYDARALPTLRELCPLSIVVGERVKRYPESS</sequence>
<organism evidence="1 2">
    <name type="scientific">Gymnopus androsaceus JB14</name>
    <dbReference type="NCBI Taxonomy" id="1447944"/>
    <lineage>
        <taxon>Eukaryota</taxon>
        <taxon>Fungi</taxon>
        <taxon>Dikarya</taxon>
        <taxon>Basidiomycota</taxon>
        <taxon>Agaricomycotina</taxon>
        <taxon>Agaricomycetes</taxon>
        <taxon>Agaricomycetidae</taxon>
        <taxon>Agaricales</taxon>
        <taxon>Marasmiineae</taxon>
        <taxon>Omphalotaceae</taxon>
        <taxon>Gymnopus</taxon>
    </lineage>
</organism>
<name>A0A6A4GX07_9AGAR</name>
<reference evidence="1" key="1">
    <citation type="journal article" date="2019" name="Environ. Microbiol.">
        <title>Fungal ecological strategies reflected in gene transcription - a case study of two litter decomposers.</title>
        <authorList>
            <person name="Barbi F."/>
            <person name="Kohler A."/>
            <person name="Barry K."/>
            <person name="Baskaran P."/>
            <person name="Daum C."/>
            <person name="Fauchery L."/>
            <person name="Ihrmark K."/>
            <person name="Kuo A."/>
            <person name="LaButti K."/>
            <person name="Lipzen A."/>
            <person name="Morin E."/>
            <person name="Grigoriev I.V."/>
            <person name="Henrissat B."/>
            <person name="Lindahl B."/>
            <person name="Martin F."/>
        </authorList>
    </citation>
    <scope>NUCLEOTIDE SEQUENCE</scope>
    <source>
        <strain evidence="1">JB14</strain>
    </source>
</reference>
<dbReference type="EMBL" id="ML769659">
    <property type="protein sequence ID" value="KAE9390389.1"/>
    <property type="molecule type" value="Genomic_DNA"/>
</dbReference>